<evidence type="ECO:0000313" key="2">
    <source>
        <dbReference type="Proteomes" id="UP000036367"/>
    </source>
</evidence>
<accession>A0A0J1B4X6</accession>
<dbReference type="EMBL" id="LECT01000050">
    <property type="protein sequence ID" value="KLU01782.1"/>
    <property type="molecule type" value="Genomic_DNA"/>
</dbReference>
<evidence type="ECO:0000313" key="1">
    <source>
        <dbReference type="EMBL" id="KLU01782.1"/>
    </source>
</evidence>
<sequence length="49" mass="5608">MEADRTAALASDGVIEKVPLTIDNLKWVRRRSPQSHFSLCSCRFHFFNG</sequence>
<comment type="caution">
    <text evidence="1">The sequence shown here is derived from an EMBL/GenBank/DDBJ whole genome shotgun (WGS) entry which is preliminary data.</text>
</comment>
<organism evidence="1 2">
    <name type="scientific">Rhodopirellula islandica</name>
    <dbReference type="NCBI Taxonomy" id="595434"/>
    <lineage>
        <taxon>Bacteria</taxon>
        <taxon>Pseudomonadati</taxon>
        <taxon>Planctomycetota</taxon>
        <taxon>Planctomycetia</taxon>
        <taxon>Pirellulales</taxon>
        <taxon>Pirellulaceae</taxon>
        <taxon>Rhodopirellula</taxon>
    </lineage>
</organism>
<protein>
    <submittedName>
        <fullName evidence="1">Uncharacterized protein</fullName>
    </submittedName>
</protein>
<gene>
    <name evidence="1" type="ORF">RISK_006281</name>
</gene>
<proteinExistence type="predicted"/>
<dbReference type="Proteomes" id="UP000036367">
    <property type="component" value="Unassembled WGS sequence"/>
</dbReference>
<keyword evidence="2" id="KW-1185">Reference proteome</keyword>
<dbReference type="PATRIC" id="fig|595434.4.peg.5970"/>
<dbReference type="AlphaFoldDB" id="A0A0J1B4X6"/>
<name>A0A0J1B4X6_RHOIS</name>
<reference evidence="1" key="1">
    <citation type="submission" date="2015-05" db="EMBL/GenBank/DDBJ databases">
        <title>Permanent draft genome of Rhodopirellula islandicus K833.</title>
        <authorList>
            <person name="Kizina J."/>
            <person name="Richter M."/>
            <person name="Glockner F.O."/>
            <person name="Harder J."/>
        </authorList>
    </citation>
    <scope>NUCLEOTIDE SEQUENCE [LARGE SCALE GENOMIC DNA]</scope>
    <source>
        <strain evidence="1">K833</strain>
    </source>
</reference>